<dbReference type="SUPFAM" id="SSF55811">
    <property type="entry name" value="Nudix"/>
    <property type="match status" value="1"/>
</dbReference>
<gene>
    <name evidence="3" type="ORF">GCM10009716_32390</name>
</gene>
<reference evidence="4" key="1">
    <citation type="journal article" date="2019" name="Int. J. Syst. Evol. Microbiol.">
        <title>The Global Catalogue of Microorganisms (GCM) 10K type strain sequencing project: providing services to taxonomists for standard genome sequencing and annotation.</title>
        <authorList>
            <consortium name="The Broad Institute Genomics Platform"/>
            <consortium name="The Broad Institute Genome Sequencing Center for Infectious Disease"/>
            <person name="Wu L."/>
            <person name="Ma J."/>
        </authorList>
    </citation>
    <scope>NUCLEOTIDE SEQUENCE [LARGE SCALE GENOMIC DNA]</scope>
    <source>
        <strain evidence="4">JCM 13581</strain>
    </source>
</reference>
<protein>
    <recommendedName>
        <fullName evidence="2">Nudix hydrolase domain-containing protein</fullName>
    </recommendedName>
</protein>
<evidence type="ECO:0000313" key="3">
    <source>
        <dbReference type="EMBL" id="GAA1921312.1"/>
    </source>
</evidence>
<dbReference type="EMBL" id="BAAAMJ010000032">
    <property type="protein sequence ID" value="GAA1921312.1"/>
    <property type="molecule type" value="Genomic_DNA"/>
</dbReference>
<dbReference type="Gene3D" id="3.90.79.10">
    <property type="entry name" value="Nucleoside Triphosphate Pyrophosphohydrolase"/>
    <property type="match status" value="1"/>
</dbReference>
<sequence>MTDRSRPGGFAPRPAGHNPSMNDDRAVVKRTARAILLEPVPAGTPGGHSFELIVIKRTKPGRPPYWITPGGGVEPGDATVLAALHREVLEELGAKVTDVVPAFVDTVPVSPERGETCGPGLKVQHFFLCRPVSLDPELRHGPEVDDPCGTYEIVRLPFTRAGLAAVDLVPHTLAAYLRQNIEGLPGLLAPDFC</sequence>
<evidence type="ECO:0000256" key="1">
    <source>
        <dbReference type="SAM" id="MobiDB-lite"/>
    </source>
</evidence>
<name>A0ABP5ASG6_9ACTN</name>
<feature type="domain" description="Nudix hydrolase" evidence="2">
    <location>
        <begin position="27"/>
        <end position="181"/>
    </location>
</feature>
<evidence type="ECO:0000259" key="2">
    <source>
        <dbReference type="PROSITE" id="PS51462"/>
    </source>
</evidence>
<keyword evidence="4" id="KW-1185">Reference proteome</keyword>
<comment type="caution">
    <text evidence="3">The sequence shown here is derived from an EMBL/GenBank/DDBJ whole genome shotgun (WGS) entry which is preliminary data.</text>
</comment>
<dbReference type="PROSITE" id="PS51462">
    <property type="entry name" value="NUDIX"/>
    <property type="match status" value="1"/>
</dbReference>
<evidence type="ECO:0000313" key="4">
    <source>
        <dbReference type="Proteomes" id="UP001501303"/>
    </source>
</evidence>
<dbReference type="InterPro" id="IPR000086">
    <property type="entry name" value="NUDIX_hydrolase_dom"/>
</dbReference>
<dbReference type="Proteomes" id="UP001501303">
    <property type="component" value="Unassembled WGS sequence"/>
</dbReference>
<organism evidence="3 4">
    <name type="scientific">Streptomyces sodiiphilus</name>
    <dbReference type="NCBI Taxonomy" id="226217"/>
    <lineage>
        <taxon>Bacteria</taxon>
        <taxon>Bacillati</taxon>
        <taxon>Actinomycetota</taxon>
        <taxon>Actinomycetes</taxon>
        <taxon>Kitasatosporales</taxon>
        <taxon>Streptomycetaceae</taxon>
        <taxon>Streptomyces</taxon>
    </lineage>
</organism>
<feature type="region of interest" description="Disordered" evidence="1">
    <location>
        <begin position="1"/>
        <end position="24"/>
    </location>
</feature>
<dbReference type="Pfam" id="PF00293">
    <property type="entry name" value="NUDIX"/>
    <property type="match status" value="1"/>
</dbReference>
<accession>A0ABP5ASG6</accession>
<dbReference type="InterPro" id="IPR015797">
    <property type="entry name" value="NUDIX_hydrolase-like_dom_sf"/>
</dbReference>
<proteinExistence type="predicted"/>